<name>A0AAD5MFU8_PARTN</name>
<comment type="caution">
    <text evidence="1">The sequence shown here is derived from an EMBL/GenBank/DDBJ whole genome shotgun (WGS) entry which is preliminary data.</text>
</comment>
<dbReference type="EMBL" id="JAHQIW010003238">
    <property type="protein sequence ID" value="KAJ1357795.1"/>
    <property type="molecule type" value="Genomic_DNA"/>
</dbReference>
<dbReference type="Proteomes" id="UP001196413">
    <property type="component" value="Unassembled WGS sequence"/>
</dbReference>
<organism evidence="1 2">
    <name type="scientific">Parelaphostrongylus tenuis</name>
    <name type="common">Meningeal worm</name>
    <dbReference type="NCBI Taxonomy" id="148309"/>
    <lineage>
        <taxon>Eukaryota</taxon>
        <taxon>Metazoa</taxon>
        <taxon>Ecdysozoa</taxon>
        <taxon>Nematoda</taxon>
        <taxon>Chromadorea</taxon>
        <taxon>Rhabditida</taxon>
        <taxon>Rhabditina</taxon>
        <taxon>Rhabditomorpha</taxon>
        <taxon>Strongyloidea</taxon>
        <taxon>Metastrongylidae</taxon>
        <taxon>Parelaphostrongylus</taxon>
    </lineage>
</organism>
<reference evidence="1" key="1">
    <citation type="submission" date="2021-06" db="EMBL/GenBank/DDBJ databases">
        <title>Parelaphostrongylus tenuis whole genome reference sequence.</title>
        <authorList>
            <person name="Garwood T.J."/>
            <person name="Larsen P.A."/>
            <person name="Fountain-Jones N.M."/>
            <person name="Garbe J.R."/>
            <person name="Macchietto M.G."/>
            <person name="Kania S.A."/>
            <person name="Gerhold R.W."/>
            <person name="Richards J.E."/>
            <person name="Wolf T.M."/>
        </authorList>
    </citation>
    <scope>NUCLEOTIDE SEQUENCE</scope>
    <source>
        <strain evidence="1">MNPRO001-30</strain>
        <tissue evidence="1">Meninges</tissue>
    </source>
</reference>
<sequence length="54" mass="6251">MRKEIDEELLYAQSALMVSSKSHRGAKMWDERSSGFDKARKKSDYQLAIRVESS</sequence>
<protein>
    <submittedName>
        <fullName evidence="1">Uncharacterized protein</fullName>
    </submittedName>
</protein>
<proteinExistence type="predicted"/>
<evidence type="ECO:0000313" key="2">
    <source>
        <dbReference type="Proteomes" id="UP001196413"/>
    </source>
</evidence>
<evidence type="ECO:0000313" key="1">
    <source>
        <dbReference type="EMBL" id="KAJ1357795.1"/>
    </source>
</evidence>
<accession>A0AAD5MFU8</accession>
<dbReference type="AlphaFoldDB" id="A0AAD5MFU8"/>
<gene>
    <name evidence="1" type="ORF">KIN20_016027</name>
</gene>
<keyword evidence="2" id="KW-1185">Reference proteome</keyword>